<dbReference type="PIR" id="G75324">
    <property type="entry name" value="G75324"/>
</dbReference>
<dbReference type="KEGG" id="dra:DR_2027"/>
<dbReference type="AlphaFoldDB" id="Q9RSU5"/>
<dbReference type="EMBL" id="AE000513">
    <property type="protein sequence ID" value="AAF11580.1"/>
    <property type="molecule type" value="Genomic_DNA"/>
</dbReference>
<keyword evidence="2" id="KW-1185">Reference proteome</keyword>
<dbReference type="PATRIC" id="fig|243230.17.peg.2251"/>
<accession>Q9RSU5</accession>
<dbReference type="InParanoid" id="Q9RSU5"/>
<gene>
    <name evidence="1" type="ordered locus">DR_2027</name>
</gene>
<dbReference type="PaxDb" id="243230-DR_2027"/>
<sequence>MPAPGPLAALRRHHDLGETGPVRRIVTHAPAETRTVEWAADGLSLIQRFPRLTSYEWADPGARTLTLSYTPHEEQAPDTWVHLTHFDEAGRPVREEEGPRHALREVAQRVFDGEQLVSASVYEQVSDGDLGWVESTVLPQPPQEGGVRREEVTSSYPDGLITIELREYDAAGREVYNESYSNLDDICEVSRTTYQDDDYGHWTEMRIEASSNRPGSEKTYIHRREIEYRAPDTGEQ</sequence>
<evidence type="ECO:0000313" key="1">
    <source>
        <dbReference type="EMBL" id="AAF11580.1"/>
    </source>
</evidence>
<evidence type="ECO:0000313" key="2">
    <source>
        <dbReference type="Proteomes" id="UP000002524"/>
    </source>
</evidence>
<name>Q9RSU5_DEIRA</name>
<proteinExistence type="predicted"/>
<dbReference type="OrthoDB" id="9881600at2"/>
<organism evidence="1 2">
    <name type="scientific">Deinococcus radiodurans (strain ATCC 13939 / DSM 20539 / JCM 16871 / CCUG 27074 / LMG 4051 / NBRC 15346 / NCIMB 9279 / VKM B-1422 / R1)</name>
    <dbReference type="NCBI Taxonomy" id="243230"/>
    <lineage>
        <taxon>Bacteria</taxon>
        <taxon>Thermotogati</taxon>
        <taxon>Deinococcota</taxon>
        <taxon>Deinococci</taxon>
        <taxon>Deinococcales</taxon>
        <taxon>Deinococcaceae</taxon>
        <taxon>Deinococcus</taxon>
    </lineage>
</organism>
<dbReference type="HOGENOM" id="CLU_1173891_0_0_0"/>
<dbReference type="EnsemblBacteria" id="AAF11580">
    <property type="protein sequence ID" value="AAF11580"/>
    <property type="gene ID" value="DR_2027"/>
</dbReference>
<dbReference type="GeneID" id="69518265"/>
<protein>
    <submittedName>
        <fullName evidence="1">Uncharacterized protein</fullName>
    </submittedName>
</protein>
<dbReference type="Proteomes" id="UP000002524">
    <property type="component" value="Chromosome 1"/>
</dbReference>
<reference evidence="1 2" key="1">
    <citation type="journal article" date="1999" name="Science">
        <title>Genome sequence of the radioresistant bacterium Deinococcus radiodurans R1.</title>
        <authorList>
            <person name="White O."/>
            <person name="Eisen J.A."/>
            <person name="Heidelberg J.F."/>
            <person name="Hickey E.K."/>
            <person name="Peterson J.D."/>
            <person name="Dodson R.J."/>
            <person name="Haft D.H."/>
            <person name="Gwinn M.L."/>
            <person name="Nelson W.C."/>
            <person name="Richardson D.L."/>
            <person name="Moffat K.S."/>
            <person name="Qin H."/>
            <person name="Jiang L."/>
            <person name="Pamphile W."/>
            <person name="Crosby M."/>
            <person name="Shen M."/>
            <person name="Vamathevan J.J."/>
            <person name="Lam P."/>
            <person name="McDonald L."/>
            <person name="Utterback T."/>
            <person name="Zalewski C."/>
            <person name="Makarova K.S."/>
            <person name="Aravind L."/>
            <person name="Daly M.J."/>
            <person name="Minton K.W."/>
            <person name="Fleischmann R.D."/>
            <person name="Ketchum K.A."/>
            <person name="Nelson K.E."/>
            <person name="Salzberg S."/>
            <person name="Smith H.O."/>
            <person name="Venter J.C."/>
            <person name="Fraser C.M."/>
        </authorList>
    </citation>
    <scope>NUCLEOTIDE SEQUENCE [LARGE SCALE GENOMIC DNA]</scope>
    <source>
        <strain evidence="2">ATCC 13939 / DSM 20539 / JCM 16871 / LMG 4051 / NBRC 15346 / NCIMB 9279 / R1 / VKM B-1422</strain>
    </source>
</reference>
<dbReference type="RefSeq" id="WP_010888660.1">
    <property type="nucleotide sequence ID" value="NC_001263.1"/>
</dbReference>